<evidence type="ECO:0000256" key="1">
    <source>
        <dbReference type="ARBA" id="ARBA00000085"/>
    </source>
</evidence>
<dbReference type="GO" id="GO:0000155">
    <property type="term" value="F:phosphorelay sensor kinase activity"/>
    <property type="evidence" value="ECO:0007669"/>
    <property type="project" value="InterPro"/>
</dbReference>
<keyword evidence="5" id="KW-0418">Kinase</keyword>
<dbReference type="PROSITE" id="PS50109">
    <property type="entry name" value="HIS_KIN"/>
    <property type="match status" value="1"/>
</dbReference>
<feature type="transmembrane region" description="Helical" evidence="9">
    <location>
        <begin position="357"/>
        <end position="376"/>
    </location>
</feature>
<keyword evidence="3" id="KW-0597">Phosphoprotein</keyword>
<evidence type="ECO:0000256" key="10">
    <source>
        <dbReference type="SAM" id="SignalP"/>
    </source>
</evidence>
<reference evidence="12 13" key="1">
    <citation type="submission" date="2018-11" db="EMBL/GenBank/DDBJ databases">
        <title>Rufibacter latericius sp. nov., isolated from water in Baiyang Lake.</title>
        <authorList>
            <person name="Yang Y."/>
        </authorList>
    </citation>
    <scope>NUCLEOTIDE SEQUENCE [LARGE SCALE GENOMIC DNA]</scope>
    <source>
        <strain evidence="12 13">MCC P1</strain>
    </source>
</reference>
<dbReference type="InterPro" id="IPR005467">
    <property type="entry name" value="His_kinase_dom"/>
</dbReference>
<dbReference type="Proteomes" id="UP000271010">
    <property type="component" value="Unassembled WGS sequence"/>
</dbReference>
<dbReference type="Gene3D" id="3.30.565.10">
    <property type="entry name" value="Histidine kinase-like ATPase, C-terminal domain"/>
    <property type="match status" value="1"/>
</dbReference>
<dbReference type="SUPFAM" id="SSF47384">
    <property type="entry name" value="Homodimeric domain of signal transducing histidine kinase"/>
    <property type="match status" value="1"/>
</dbReference>
<dbReference type="Pfam" id="PF02518">
    <property type="entry name" value="HATPase_c"/>
    <property type="match status" value="1"/>
</dbReference>
<organism evidence="12 13">
    <name type="scientific">Rufibacter immobilis</name>
    <dbReference type="NCBI Taxonomy" id="1348778"/>
    <lineage>
        <taxon>Bacteria</taxon>
        <taxon>Pseudomonadati</taxon>
        <taxon>Bacteroidota</taxon>
        <taxon>Cytophagia</taxon>
        <taxon>Cytophagales</taxon>
        <taxon>Hymenobacteraceae</taxon>
        <taxon>Rufibacter</taxon>
    </lineage>
</organism>
<accession>A0A3M9MST8</accession>
<dbReference type="PANTHER" id="PTHR43711:SF31">
    <property type="entry name" value="HISTIDINE KINASE"/>
    <property type="match status" value="1"/>
</dbReference>
<dbReference type="InterPro" id="IPR003661">
    <property type="entry name" value="HisK_dim/P_dom"/>
</dbReference>
<dbReference type="InterPro" id="IPR011990">
    <property type="entry name" value="TPR-like_helical_dom_sf"/>
</dbReference>
<evidence type="ECO:0000256" key="7">
    <source>
        <dbReference type="PROSITE-ProRule" id="PRU00339"/>
    </source>
</evidence>
<evidence type="ECO:0000256" key="2">
    <source>
        <dbReference type="ARBA" id="ARBA00012438"/>
    </source>
</evidence>
<protein>
    <recommendedName>
        <fullName evidence="2">histidine kinase</fullName>
        <ecNumber evidence="2">2.7.13.3</ecNumber>
    </recommendedName>
</protein>
<keyword evidence="8" id="KW-0175">Coiled coil</keyword>
<evidence type="ECO:0000313" key="12">
    <source>
        <dbReference type="EMBL" id="RNI28265.1"/>
    </source>
</evidence>
<dbReference type="Gene3D" id="1.10.287.130">
    <property type="match status" value="1"/>
</dbReference>
<dbReference type="CDD" id="cd00082">
    <property type="entry name" value="HisKA"/>
    <property type="match status" value="1"/>
</dbReference>
<dbReference type="InterPro" id="IPR004358">
    <property type="entry name" value="Sig_transdc_His_kin-like_C"/>
</dbReference>
<keyword evidence="9" id="KW-0812">Transmembrane</keyword>
<dbReference type="EC" id="2.7.13.3" evidence="2"/>
<dbReference type="OrthoDB" id="9810447at2"/>
<gene>
    <name evidence="12" type="ORF">EFA69_19580</name>
</gene>
<evidence type="ECO:0000256" key="3">
    <source>
        <dbReference type="ARBA" id="ARBA00022553"/>
    </source>
</evidence>
<feature type="chain" id="PRO_5018233237" description="histidine kinase" evidence="10">
    <location>
        <begin position="18"/>
        <end position="669"/>
    </location>
</feature>
<evidence type="ECO:0000256" key="6">
    <source>
        <dbReference type="ARBA" id="ARBA00023012"/>
    </source>
</evidence>
<comment type="caution">
    <text evidence="12">The sequence shown here is derived from an EMBL/GenBank/DDBJ whole genome shotgun (WGS) entry which is preliminary data.</text>
</comment>
<feature type="repeat" description="TPR" evidence="7">
    <location>
        <begin position="158"/>
        <end position="191"/>
    </location>
</feature>
<evidence type="ECO:0000256" key="8">
    <source>
        <dbReference type="SAM" id="Coils"/>
    </source>
</evidence>
<dbReference type="InterPro" id="IPR036097">
    <property type="entry name" value="HisK_dim/P_sf"/>
</dbReference>
<dbReference type="InterPro" id="IPR050736">
    <property type="entry name" value="Sensor_HK_Regulatory"/>
</dbReference>
<dbReference type="InterPro" id="IPR003594">
    <property type="entry name" value="HATPase_dom"/>
</dbReference>
<keyword evidence="7" id="KW-0802">TPR repeat</keyword>
<keyword evidence="13" id="KW-1185">Reference proteome</keyword>
<dbReference type="Pfam" id="PF13424">
    <property type="entry name" value="TPR_12"/>
    <property type="match status" value="2"/>
</dbReference>
<dbReference type="EMBL" id="RJJE01000017">
    <property type="protein sequence ID" value="RNI28265.1"/>
    <property type="molecule type" value="Genomic_DNA"/>
</dbReference>
<comment type="catalytic activity">
    <reaction evidence="1">
        <text>ATP + protein L-histidine = ADP + protein N-phospho-L-histidine.</text>
        <dbReference type="EC" id="2.7.13.3"/>
    </reaction>
</comment>
<dbReference type="RefSeq" id="WP_123134733.1">
    <property type="nucleotide sequence ID" value="NZ_RJJE01000017.1"/>
</dbReference>
<dbReference type="SMART" id="SM00387">
    <property type="entry name" value="HATPase_c"/>
    <property type="match status" value="1"/>
</dbReference>
<dbReference type="SUPFAM" id="SSF48452">
    <property type="entry name" value="TPR-like"/>
    <property type="match status" value="2"/>
</dbReference>
<dbReference type="InterPro" id="IPR019734">
    <property type="entry name" value="TPR_rpt"/>
</dbReference>
<keyword evidence="10" id="KW-0732">Signal</keyword>
<dbReference type="Pfam" id="PF00512">
    <property type="entry name" value="HisKA"/>
    <property type="match status" value="1"/>
</dbReference>
<keyword evidence="4" id="KW-0808">Transferase</keyword>
<dbReference type="SMART" id="SM00028">
    <property type="entry name" value="TPR"/>
    <property type="match status" value="5"/>
</dbReference>
<proteinExistence type="predicted"/>
<dbReference type="Gene3D" id="1.25.40.10">
    <property type="entry name" value="Tetratricopeptide repeat domain"/>
    <property type="match status" value="1"/>
</dbReference>
<dbReference type="AlphaFoldDB" id="A0A3M9MST8"/>
<sequence>MRFLLILLLLLPGHLFAQQNRVEELERQLASASSDTARVNIGCALSREYMLYDVLKAMEQGRSSQALAKKAKYPKGEAEAIGLIGHGHLVLGEYDKAFPFFYTSLKIGQQLKDTALLVTTYNNLGILSFRTKDEKRALQHYGTAQALALKTNNQNGLGRVYNNLGNIYETRKDYATALNYYQKAAEIHRKTGNRKSYGVGLANIGNAYNFMGKPAQGLPYLQEALQIDEELGNNMNKTVTLGGIANIYQNLNQPQKALRYAQQSYEVAVGTVSSKKIMAAAQRLADLYASVKDFENAYKYQAVFGQEDLKLNMEQQNQKAAEIASKYENSQQELENIKLKAQQRIQALDIAQQQKTMWFEGAILLLLLLLAIGLYISKQNFKKISQQLQEATSMLLLKNEEITAQKEEISTQAAILESNNAQLDRHNSFKSKIFSIVSHDLRSPFNTIQGILQLVQNRTLTEGEVKRIFESLGRNMEVVVNMMNNLLGWSKAQMQGSSLELHPVNLHEMVRENFSVMEAQAKAKEVRLFNIVNKDLTVLTDKERLAFVLRNLVANAIKFSFAGGVVTLEAQLEENGISFVVTDTGKGISERNLAKLFSDKRFTTPGTAREQGTGLGLMLCKELMESLGGEIKVESVVNQGSVFTIYLPCTVQMASSEVVPEEALHPVEA</sequence>
<dbReference type="SUPFAM" id="SSF55874">
    <property type="entry name" value="ATPase domain of HSP90 chaperone/DNA topoisomerase II/histidine kinase"/>
    <property type="match status" value="1"/>
</dbReference>
<dbReference type="PRINTS" id="PR00344">
    <property type="entry name" value="BCTRLSENSOR"/>
</dbReference>
<feature type="domain" description="Histidine kinase" evidence="11">
    <location>
        <begin position="436"/>
        <end position="651"/>
    </location>
</feature>
<keyword evidence="9" id="KW-1133">Transmembrane helix</keyword>
<feature type="coiled-coil region" evidence="8">
    <location>
        <begin position="306"/>
        <end position="344"/>
    </location>
</feature>
<feature type="signal peptide" evidence="10">
    <location>
        <begin position="1"/>
        <end position="17"/>
    </location>
</feature>
<dbReference type="InterPro" id="IPR036890">
    <property type="entry name" value="HATPase_C_sf"/>
</dbReference>
<evidence type="ECO:0000313" key="13">
    <source>
        <dbReference type="Proteomes" id="UP000271010"/>
    </source>
</evidence>
<dbReference type="PANTHER" id="PTHR43711">
    <property type="entry name" value="TWO-COMPONENT HISTIDINE KINASE"/>
    <property type="match status" value="1"/>
</dbReference>
<dbReference type="PROSITE" id="PS50005">
    <property type="entry name" value="TPR"/>
    <property type="match status" value="1"/>
</dbReference>
<dbReference type="SMART" id="SM00388">
    <property type="entry name" value="HisKA"/>
    <property type="match status" value="1"/>
</dbReference>
<evidence type="ECO:0000256" key="5">
    <source>
        <dbReference type="ARBA" id="ARBA00022777"/>
    </source>
</evidence>
<keyword evidence="6" id="KW-0902">Two-component regulatory system</keyword>
<keyword evidence="9" id="KW-0472">Membrane</keyword>
<evidence type="ECO:0000256" key="4">
    <source>
        <dbReference type="ARBA" id="ARBA00022679"/>
    </source>
</evidence>
<name>A0A3M9MST8_9BACT</name>
<evidence type="ECO:0000256" key="9">
    <source>
        <dbReference type="SAM" id="Phobius"/>
    </source>
</evidence>
<evidence type="ECO:0000259" key="11">
    <source>
        <dbReference type="PROSITE" id="PS50109"/>
    </source>
</evidence>